<dbReference type="PANTHER" id="PTHR43130">
    <property type="entry name" value="ARAC-FAMILY TRANSCRIPTIONAL REGULATOR"/>
    <property type="match status" value="1"/>
</dbReference>
<protein>
    <recommendedName>
        <fullName evidence="1">DJ-1/PfpI domain-containing protein</fullName>
    </recommendedName>
</protein>
<proteinExistence type="predicted"/>
<reference evidence="2" key="1">
    <citation type="journal article" date="2020" name="Phytopathology">
        <title>Genome Sequence Resources of Colletotrichum truncatum, C. plurivorum, C. musicola, and C. sojae: Four Species Pathogenic to Soybean (Glycine max).</title>
        <authorList>
            <person name="Rogerio F."/>
            <person name="Boufleur T.R."/>
            <person name="Ciampi-Guillardi M."/>
            <person name="Sukno S.A."/>
            <person name="Thon M.R."/>
            <person name="Massola Junior N.S."/>
            <person name="Baroncelli R."/>
        </authorList>
    </citation>
    <scope>NUCLEOTIDE SEQUENCE</scope>
    <source>
        <strain evidence="2">LFN00145</strain>
    </source>
</reference>
<dbReference type="SUPFAM" id="SSF52317">
    <property type="entry name" value="Class I glutamine amidotransferase-like"/>
    <property type="match status" value="1"/>
</dbReference>
<keyword evidence="3" id="KW-1185">Reference proteome</keyword>
<name>A0A8H6K289_9PEZI</name>
<dbReference type="PANTHER" id="PTHR43130:SF3">
    <property type="entry name" value="HTH-TYPE TRANSCRIPTIONAL REGULATOR RV1931C"/>
    <property type="match status" value="1"/>
</dbReference>
<feature type="domain" description="DJ-1/PfpI" evidence="1">
    <location>
        <begin position="7"/>
        <end position="170"/>
    </location>
</feature>
<organism evidence="2 3">
    <name type="scientific">Colletotrichum plurivorum</name>
    <dbReference type="NCBI Taxonomy" id="2175906"/>
    <lineage>
        <taxon>Eukaryota</taxon>
        <taxon>Fungi</taxon>
        <taxon>Dikarya</taxon>
        <taxon>Ascomycota</taxon>
        <taxon>Pezizomycotina</taxon>
        <taxon>Sordariomycetes</taxon>
        <taxon>Hypocreomycetidae</taxon>
        <taxon>Glomerellales</taxon>
        <taxon>Glomerellaceae</taxon>
        <taxon>Colletotrichum</taxon>
        <taxon>Colletotrichum orchidearum species complex</taxon>
    </lineage>
</organism>
<dbReference type="InterPro" id="IPR029062">
    <property type="entry name" value="Class_I_gatase-like"/>
</dbReference>
<dbReference type="EMBL" id="WIGO01000207">
    <property type="protein sequence ID" value="KAF6823707.1"/>
    <property type="molecule type" value="Genomic_DNA"/>
</dbReference>
<sequence>MPKKINVLVILFPGFNTLDMNGPVEVLTKSGTSDYFSVEVASETEITTSYEGVHVQRHKVLDDYLVKSAPAAYDVLVVPGGNGQKVNEQAAKLEGAFMKLVSTFAISPPRESTPRVLLSICTGAFFPGNLGIFNNRYCTTHWGNYDKLFTTVTEASNRTHGQPGKVIKSRFVDSGLNEAGVRIISSGGISCGLDASVYLVRLLVGEPEAIDVAEFLDYAWRQTDGVVFGEDLSDGRPSLANGASNRSARNRSRL</sequence>
<gene>
    <name evidence="2" type="ORF">CPLU01_11247</name>
</gene>
<dbReference type="Gene3D" id="3.40.50.880">
    <property type="match status" value="1"/>
</dbReference>
<dbReference type="Proteomes" id="UP000654918">
    <property type="component" value="Unassembled WGS sequence"/>
</dbReference>
<dbReference type="InterPro" id="IPR052158">
    <property type="entry name" value="INH-QAR"/>
</dbReference>
<evidence type="ECO:0000259" key="1">
    <source>
        <dbReference type="Pfam" id="PF01965"/>
    </source>
</evidence>
<dbReference type="InterPro" id="IPR002818">
    <property type="entry name" value="DJ-1/PfpI"/>
</dbReference>
<dbReference type="Pfam" id="PF01965">
    <property type="entry name" value="DJ-1_PfpI"/>
    <property type="match status" value="1"/>
</dbReference>
<comment type="caution">
    <text evidence="2">The sequence shown here is derived from an EMBL/GenBank/DDBJ whole genome shotgun (WGS) entry which is preliminary data.</text>
</comment>
<dbReference type="AlphaFoldDB" id="A0A8H6K289"/>
<evidence type="ECO:0000313" key="2">
    <source>
        <dbReference type="EMBL" id="KAF6823707.1"/>
    </source>
</evidence>
<evidence type="ECO:0000313" key="3">
    <source>
        <dbReference type="Proteomes" id="UP000654918"/>
    </source>
</evidence>
<accession>A0A8H6K289</accession>